<dbReference type="OMA" id="KCRFVRQ"/>
<feature type="domain" description="Zn(2)-C6 fungal-type" evidence="6">
    <location>
        <begin position="37"/>
        <end position="68"/>
    </location>
</feature>
<keyword evidence="8" id="KW-1185">Reference proteome</keyword>
<proteinExistence type="predicted"/>
<dbReference type="SMART" id="SM00066">
    <property type="entry name" value="GAL4"/>
    <property type="match status" value="1"/>
</dbReference>
<dbReference type="Gene3D" id="4.10.240.10">
    <property type="entry name" value="Zn(2)-C6 fungal-type DNA-binding domain"/>
    <property type="match status" value="1"/>
</dbReference>
<feature type="compositionally biased region" description="Basic and acidic residues" evidence="5">
    <location>
        <begin position="69"/>
        <end position="80"/>
    </location>
</feature>
<feature type="compositionally biased region" description="Polar residues" evidence="5">
    <location>
        <begin position="128"/>
        <end position="139"/>
    </location>
</feature>
<dbReference type="InterPro" id="IPR052780">
    <property type="entry name" value="AAA_Catabolism_Regulators"/>
</dbReference>
<feature type="region of interest" description="Disordered" evidence="5">
    <location>
        <begin position="1"/>
        <end position="29"/>
    </location>
</feature>
<dbReference type="PANTHER" id="PTHR31644:SF3">
    <property type="entry name" value="ZN(II)2CYS6 TRANSCRIPTION FACTOR (EUROFUNG)"/>
    <property type="match status" value="1"/>
</dbReference>
<dbReference type="OrthoDB" id="2262349at2759"/>
<dbReference type="STRING" id="212818.A0A0D1ZJG1"/>
<dbReference type="CDD" id="cd12148">
    <property type="entry name" value="fungal_TF_MHR"/>
    <property type="match status" value="1"/>
</dbReference>
<feature type="region of interest" description="Disordered" evidence="5">
    <location>
        <begin position="69"/>
        <end position="150"/>
    </location>
</feature>
<evidence type="ECO:0000313" key="8">
    <source>
        <dbReference type="Proteomes" id="UP000054302"/>
    </source>
</evidence>
<evidence type="ECO:0000259" key="6">
    <source>
        <dbReference type="PROSITE" id="PS50048"/>
    </source>
</evidence>
<feature type="compositionally biased region" description="Polar residues" evidence="5">
    <location>
        <begin position="711"/>
        <end position="745"/>
    </location>
</feature>
<dbReference type="AlphaFoldDB" id="A0A0D1ZJG1"/>
<dbReference type="SUPFAM" id="SSF57701">
    <property type="entry name" value="Zn2/Cys6 DNA-binding domain"/>
    <property type="match status" value="1"/>
</dbReference>
<keyword evidence="3" id="KW-0804">Transcription</keyword>
<dbReference type="RefSeq" id="XP_016225623.1">
    <property type="nucleotide sequence ID" value="XM_016369835.1"/>
</dbReference>
<dbReference type="InterPro" id="IPR001138">
    <property type="entry name" value="Zn2Cys6_DnaBD"/>
</dbReference>
<dbReference type="GO" id="GO:0005634">
    <property type="term" value="C:nucleus"/>
    <property type="evidence" value="ECO:0007669"/>
    <property type="project" value="TreeGrafter"/>
</dbReference>
<dbReference type="GO" id="GO:0000981">
    <property type="term" value="F:DNA-binding transcription factor activity, RNA polymerase II-specific"/>
    <property type="evidence" value="ECO:0007669"/>
    <property type="project" value="InterPro"/>
</dbReference>
<feature type="region of interest" description="Disordered" evidence="5">
    <location>
        <begin position="181"/>
        <end position="216"/>
    </location>
</feature>
<organism evidence="7 8">
    <name type="scientific">Exophiala mesophila</name>
    <name type="common">Black yeast-like fungus</name>
    <dbReference type="NCBI Taxonomy" id="212818"/>
    <lineage>
        <taxon>Eukaryota</taxon>
        <taxon>Fungi</taxon>
        <taxon>Dikarya</taxon>
        <taxon>Ascomycota</taxon>
        <taxon>Pezizomycotina</taxon>
        <taxon>Eurotiomycetes</taxon>
        <taxon>Chaetothyriomycetidae</taxon>
        <taxon>Chaetothyriales</taxon>
        <taxon>Herpotrichiellaceae</taxon>
        <taxon>Exophiala</taxon>
    </lineage>
</organism>
<dbReference type="GO" id="GO:0003677">
    <property type="term" value="F:DNA binding"/>
    <property type="evidence" value="ECO:0007669"/>
    <property type="project" value="UniProtKB-KW"/>
</dbReference>
<dbReference type="Pfam" id="PF00172">
    <property type="entry name" value="Zn_clus"/>
    <property type="match status" value="1"/>
</dbReference>
<keyword evidence="4" id="KW-0539">Nucleus</keyword>
<dbReference type="Proteomes" id="UP000054302">
    <property type="component" value="Unassembled WGS sequence"/>
</dbReference>
<evidence type="ECO:0000256" key="1">
    <source>
        <dbReference type="ARBA" id="ARBA00023015"/>
    </source>
</evidence>
<evidence type="ECO:0000256" key="2">
    <source>
        <dbReference type="ARBA" id="ARBA00023125"/>
    </source>
</evidence>
<evidence type="ECO:0000313" key="7">
    <source>
        <dbReference type="EMBL" id="KIV94049.1"/>
    </source>
</evidence>
<dbReference type="InterPro" id="IPR036864">
    <property type="entry name" value="Zn2-C6_fun-type_DNA-bd_sf"/>
</dbReference>
<dbReference type="HOGENOM" id="CLU_007201_2_0_1"/>
<dbReference type="GO" id="GO:0045944">
    <property type="term" value="P:positive regulation of transcription by RNA polymerase II"/>
    <property type="evidence" value="ECO:0007669"/>
    <property type="project" value="TreeGrafter"/>
</dbReference>
<gene>
    <name evidence="7" type="ORF">PV10_05206</name>
</gene>
<reference evidence="7 8" key="1">
    <citation type="submission" date="2015-01" db="EMBL/GenBank/DDBJ databases">
        <title>The Genome Sequence of Exophiala mesophila CBS40295.</title>
        <authorList>
            <consortium name="The Broad Institute Genomics Platform"/>
            <person name="Cuomo C."/>
            <person name="de Hoog S."/>
            <person name="Gorbushina A."/>
            <person name="Stielow B."/>
            <person name="Teixiera M."/>
            <person name="Abouelleil A."/>
            <person name="Chapman S.B."/>
            <person name="Priest M."/>
            <person name="Young S.K."/>
            <person name="Wortman J."/>
            <person name="Nusbaum C."/>
            <person name="Birren B."/>
        </authorList>
    </citation>
    <scope>NUCLEOTIDE SEQUENCE [LARGE SCALE GENOMIC DNA]</scope>
    <source>
        <strain evidence="7 8">CBS 40295</strain>
    </source>
</reference>
<evidence type="ECO:0000256" key="3">
    <source>
        <dbReference type="ARBA" id="ARBA00023163"/>
    </source>
</evidence>
<feature type="region of interest" description="Disordered" evidence="5">
    <location>
        <begin position="710"/>
        <end position="746"/>
    </location>
</feature>
<evidence type="ECO:0000256" key="5">
    <source>
        <dbReference type="SAM" id="MobiDB-lite"/>
    </source>
</evidence>
<feature type="compositionally biased region" description="Polar residues" evidence="5">
    <location>
        <begin position="83"/>
        <end position="114"/>
    </location>
</feature>
<dbReference type="GeneID" id="27323051"/>
<dbReference type="GO" id="GO:0008270">
    <property type="term" value="F:zinc ion binding"/>
    <property type="evidence" value="ECO:0007669"/>
    <property type="project" value="InterPro"/>
</dbReference>
<dbReference type="GO" id="GO:0009074">
    <property type="term" value="P:aromatic amino acid family catabolic process"/>
    <property type="evidence" value="ECO:0007669"/>
    <property type="project" value="TreeGrafter"/>
</dbReference>
<protein>
    <recommendedName>
        <fullName evidence="6">Zn(2)-C6 fungal-type domain-containing protein</fullName>
    </recommendedName>
</protein>
<dbReference type="EMBL" id="KN847522">
    <property type="protein sequence ID" value="KIV94049.1"/>
    <property type="molecule type" value="Genomic_DNA"/>
</dbReference>
<sequence>MPQTSEEFGVGRSLQDAATLEGRHTPKPKPFRRGYVACIPCRTRKVRCVLENEPPCAKCRREHRECVFEDQHKSTRHRDPPQWTRNSGASSARTSAVAQRSLQGVPTSDVTPLSSGVPFSGPSYQKPHAQQPTPTNMSDQIPEVSPASTNHSLADSLLSTVITRPGNALDVLFDVAQPRTTQTGAESSGAPMHLGQQATVGTSPQVTSTPPQFHGSAITQLSIPSNETLDVWDKSRFVRQGVVTAQEVVTYLDLFFQHIAPLTPVLPDHYRHHESHHSLIHEEPMLLCTILMISSRFFTLPGAGGISRSHHVHQRFWNYCDHLIRRVMFGQEKLSSARTRVVGTIESFILISDWHPRSIHFPPDSEGWDVLLIQPEYDGANRLVSDGNAPLIRWREDVFEPARRAERMSWMLLGAATNLAYELGILADDFDQTTTENLPVSRYIRVRQVLSVYVSYQAVRLSCSSILPQNISNTSMTTSLESLNDATDKSWRAFMNLWIDLTQLMKTASAMFFQSKSHTKQQLLNGHYLILLQHFSPSLSAWHDRFVAASTDLSPSFQDLLFIEFQHLKIYTGALSIQAVVERALARGISATDKSQADVFKACVLAQDWKFIRDVVTDSCKSLQKATTMAQAGRLRYTPMRTLVCITTASVLLLKALTLGPQHTDLATALSILDDSIAALRSSAVDDMDFSPRYATLMEKHVARFRANYTAPHSPNRSEGTYQINVSGPPQNLQSKDSSEQNVQQDPHAALNGEDVYGEDFDMLDTYQLNGGDNDWAARPFDPNVAPFGAAGDHLSLGFELDSLDFLWNLPDPA</sequence>
<feature type="compositionally biased region" description="Polar residues" evidence="5">
    <location>
        <begin position="196"/>
        <end position="216"/>
    </location>
</feature>
<name>A0A0D1ZJG1_EXOME</name>
<keyword evidence="1" id="KW-0805">Transcription regulation</keyword>
<dbReference type="PROSITE" id="PS50048">
    <property type="entry name" value="ZN2_CY6_FUNGAL_2"/>
    <property type="match status" value="1"/>
</dbReference>
<accession>A0A0D1ZJG1</accession>
<dbReference type="PROSITE" id="PS00463">
    <property type="entry name" value="ZN2_CY6_FUNGAL_1"/>
    <property type="match status" value="1"/>
</dbReference>
<keyword evidence="2" id="KW-0238">DNA-binding</keyword>
<dbReference type="CDD" id="cd00067">
    <property type="entry name" value="GAL4"/>
    <property type="match status" value="1"/>
</dbReference>
<dbReference type="PANTHER" id="PTHR31644">
    <property type="entry name" value="TRANSCRIPTIONAL ACTIVATOR ARO80-RELATED"/>
    <property type="match status" value="1"/>
</dbReference>
<dbReference type="VEuPathDB" id="FungiDB:PV10_05206"/>
<evidence type="ECO:0000256" key="4">
    <source>
        <dbReference type="ARBA" id="ARBA00023242"/>
    </source>
</evidence>